<dbReference type="GO" id="GO:0000932">
    <property type="term" value="C:P-body"/>
    <property type="evidence" value="ECO:0007669"/>
    <property type="project" value="TreeGrafter"/>
</dbReference>
<evidence type="ECO:0000313" key="4">
    <source>
        <dbReference type="EMBL" id="PHZ09748.1"/>
    </source>
</evidence>
<dbReference type="Proteomes" id="UP000242254">
    <property type="component" value="Unassembled WGS sequence"/>
</dbReference>
<gene>
    <name evidence="4" type="ORF">RHIMIDRAFT_206316</name>
</gene>
<comment type="subcellular location">
    <subcellularLocation>
        <location evidence="1">Cytoplasm</location>
    </subcellularLocation>
</comment>
<dbReference type="PANTHER" id="PTHR12515:SF5">
    <property type="entry name" value="PROTEIN SMAUG"/>
    <property type="match status" value="1"/>
</dbReference>
<dbReference type="Pfam" id="PF25479">
    <property type="entry name" value="Vts1"/>
    <property type="match status" value="1"/>
</dbReference>
<dbReference type="GO" id="GO:0003729">
    <property type="term" value="F:mRNA binding"/>
    <property type="evidence" value="ECO:0007669"/>
    <property type="project" value="TreeGrafter"/>
</dbReference>
<dbReference type="AlphaFoldDB" id="A0A2G4SLU1"/>
<keyword evidence="2" id="KW-0963">Cytoplasm</keyword>
<dbReference type="RefSeq" id="XP_023463456.1">
    <property type="nucleotide sequence ID" value="XM_023606889.1"/>
</dbReference>
<reference evidence="4 5" key="1">
    <citation type="journal article" date="2016" name="Proc. Natl. Acad. Sci. U.S.A.">
        <title>Lipid metabolic changes in an early divergent fungus govern the establishment of a mutualistic symbiosis with endobacteria.</title>
        <authorList>
            <person name="Lastovetsky O.A."/>
            <person name="Gaspar M.L."/>
            <person name="Mondo S.J."/>
            <person name="LaButti K.M."/>
            <person name="Sandor L."/>
            <person name="Grigoriev I.V."/>
            <person name="Henry S.A."/>
            <person name="Pawlowska T.E."/>
        </authorList>
    </citation>
    <scope>NUCLEOTIDE SEQUENCE [LARGE SCALE GENOMIC DNA]</scope>
    <source>
        <strain evidence="4 5">ATCC 52813</strain>
    </source>
</reference>
<feature type="domain" description="RNA-binding protein vts1-like alpha-helical" evidence="3">
    <location>
        <begin position="18"/>
        <end position="61"/>
    </location>
</feature>
<dbReference type="EMBL" id="KZ303857">
    <property type="protein sequence ID" value="PHZ09748.1"/>
    <property type="molecule type" value="Genomic_DNA"/>
</dbReference>
<sequence length="64" mass="7414">MLEEVAAASLDQEFKDELHHINQWFRCRSDAERTAALYTVVQNASQIQIRFLITVLQQLANQNP</sequence>
<dbReference type="GeneID" id="35437879"/>
<dbReference type="PANTHER" id="PTHR12515">
    <property type="entry name" value="STERILE ALPHA MOTIF DOMAIN CONTAINING PROTEIN 4-RELATED"/>
    <property type="match status" value="1"/>
</dbReference>
<evidence type="ECO:0000313" key="5">
    <source>
        <dbReference type="Proteomes" id="UP000242254"/>
    </source>
</evidence>
<dbReference type="GO" id="GO:0000289">
    <property type="term" value="P:nuclear-transcribed mRNA poly(A) tail shortening"/>
    <property type="evidence" value="ECO:0007669"/>
    <property type="project" value="TreeGrafter"/>
</dbReference>
<dbReference type="InterPro" id="IPR050897">
    <property type="entry name" value="SMAUG/VTS1_RNA-bind"/>
</dbReference>
<keyword evidence="5" id="KW-1185">Reference proteome</keyword>
<evidence type="ECO:0000259" key="3">
    <source>
        <dbReference type="Pfam" id="PF25479"/>
    </source>
</evidence>
<accession>A0A2G4SLU1</accession>
<name>A0A2G4SLU1_RHIZD</name>
<organism evidence="4 5">
    <name type="scientific">Rhizopus microsporus ATCC 52813</name>
    <dbReference type="NCBI Taxonomy" id="1340429"/>
    <lineage>
        <taxon>Eukaryota</taxon>
        <taxon>Fungi</taxon>
        <taxon>Fungi incertae sedis</taxon>
        <taxon>Mucoromycota</taxon>
        <taxon>Mucoromycotina</taxon>
        <taxon>Mucoromycetes</taxon>
        <taxon>Mucorales</taxon>
        <taxon>Mucorineae</taxon>
        <taxon>Rhizopodaceae</taxon>
        <taxon>Rhizopus</taxon>
    </lineage>
</organism>
<feature type="non-terminal residue" evidence="4">
    <location>
        <position position="64"/>
    </location>
</feature>
<evidence type="ECO:0000256" key="2">
    <source>
        <dbReference type="ARBA" id="ARBA00022490"/>
    </source>
</evidence>
<protein>
    <recommendedName>
        <fullName evidence="3">RNA-binding protein vts1-like alpha-helical domain-containing protein</fullName>
    </recommendedName>
</protein>
<dbReference type="InterPro" id="IPR057327">
    <property type="entry name" value="Vts1_dom"/>
</dbReference>
<evidence type="ECO:0000256" key="1">
    <source>
        <dbReference type="ARBA" id="ARBA00004496"/>
    </source>
</evidence>
<proteinExistence type="predicted"/>